<proteinExistence type="predicted"/>
<name>A0AA39QRK5_9AGAR</name>
<dbReference type="EMBL" id="JAUEPU010000001">
    <property type="protein sequence ID" value="KAK0506795.1"/>
    <property type="molecule type" value="Genomic_DNA"/>
</dbReference>
<evidence type="ECO:0000313" key="2">
    <source>
        <dbReference type="Proteomes" id="UP001175228"/>
    </source>
</evidence>
<sequence>MQCGAFAGLVNQPIFLCSFTNDITLKNNIFGDELMFLLSHELYAWMVDGLPVGLGQAYADHGIGWQTSHSRLTQSFTHNAKWDFSLSLVFSIVNSSKTMYRHPMTKGFLPVAESVYADHALGCCIT</sequence>
<dbReference type="AlphaFoldDB" id="A0AA39QRK5"/>
<reference evidence="1" key="1">
    <citation type="submission" date="2023-06" db="EMBL/GenBank/DDBJ databases">
        <authorList>
            <consortium name="Lawrence Berkeley National Laboratory"/>
            <person name="Ahrendt S."/>
            <person name="Sahu N."/>
            <person name="Indic B."/>
            <person name="Wong-Bajracharya J."/>
            <person name="Merenyi Z."/>
            <person name="Ke H.-M."/>
            <person name="Monk M."/>
            <person name="Kocsube S."/>
            <person name="Drula E."/>
            <person name="Lipzen A."/>
            <person name="Balint B."/>
            <person name="Henrissat B."/>
            <person name="Andreopoulos B."/>
            <person name="Martin F.M."/>
            <person name="Harder C.B."/>
            <person name="Rigling D."/>
            <person name="Ford K.L."/>
            <person name="Foster G.D."/>
            <person name="Pangilinan J."/>
            <person name="Papanicolaou A."/>
            <person name="Barry K."/>
            <person name="LaButti K."/>
            <person name="Viragh M."/>
            <person name="Koriabine M."/>
            <person name="Yan M."/>
            <person name="Riley R."/>
            <person name="Champramary S."/>
            <person name="Plett K.L."/>
            <person name="Tsai I.J."/>
            <person name="Slot J."/>
            <person name="Sipos G."/>
            <person name="Plett J."/>
            <person name="Nagy L.G."/>
            <person name="Grigoriev I.V."/>
        </authorList>
    </citation>
    <scope>NUCLEOTIDE SEQUENCE</scope>
    <source>
        <strain evidence="1">HWK02</strain>
    </source>
</reference>
<evidence type="ECO:0000313" key="1">
    <source>
        <dbReference type="EMBL" id="KAK0506795.1"/>
    </source>
</evidence>
<protein>
    <submittedName>
        <fullName evidence="1">Uncharacterized protein</fullName>
    </submittedName>
</protein>
<comment type="caution">
    <text evidence="1">The sequence shown here is derived from an EMBL/GenBank/DDBJ whole genome shotgun (WGS) entry which is preliminary data.</text>
</comment>
<keyword evidence="2" id="KW-1185">Reference proteome</keyword>
<gene>
    <name evidence="1" type="ORF">EDD18DRAFT_1098038</name>
</gene>
<accession>A0AA39QRK5</accession>
<organism evidence="1 2">
    <name type="scientific">Armillaria luteobubalina</name>
    <dbReference type="NCBI Taxonomy" id="153913"/>
    <lineage>
        <taxon>Eukaryota</taxon>
        <taxon>Fungi</taxon>
        <taxon>Dikarya</taxon>
        <taxon>Basidiomycota</taxon>
        <taxon>Agaricomycotina</taxon>
        <taxon>Agaricomycetes</taxon>
        <taxon>Agaricomycetidae</taxon>
        <taxon>Agaricales</taxon>
        <taxon>Marasmiineae</taxon>
        <taxon>Physalacriaceae</taxon>
        <taxon>Armillaria</taxon>
    </lineage>
</organism>
<dbReference type="Proteomes" id="UP001175228">
    <property type="component" value="Unassembled WGS sequence"/>
</dbReference>